<organism evidence="1 2">
    <name type="scientific">Persea americana</name>
    <name type="common">Avocado</name>
    <dbReference type="NCBI Taxonomy" id="3435"/>
    <lineage>
        <taxon>Eukaryota</taxon>
        <taxon>Viridiplantae</taxon>
        <taxon>Streptophyta</taxon>
        <taxon>Embryophyta</taxon>
        <taxon>Tracheophyta</taxon>
        <taxon>Spermatophyta</taxon>
        <taxon>Magnoliopsida</taxon>
        <taxon>Magnoliidae</taxon>
        <taxon>Laurales</taxon>
        <taxon>Lauraceae</taxon>
        <taxon>Persea</taxon>
    </lineage>
</organism>
<comment type="caution">
    <text evidence="1">The sequence shown here is derived from an EMBL/GenBank/DDBJ whole genome shotgun (WGS) entry which is preliminary data.</text>
</comment>
<evidence type="ECO:0000313" key="2">
    <source>
        <dbReference type="Proteomes" id="UP001234297"/>
    </source>
</evidence>
<evidence type="ECO:0000313" key="1">
    <source>
        <dbReference type="EMBL" id="KAJ8630247.1"/>
    </source>
</evidence>
<sequence length="88" mass="9853">MEKGPAKLWPLLLSDLSNKKAMILSLVQFVGVMSYVYDLIESPFLGNLTSLCLLDLPKLSTLALIAQQKRLYLDNNHVSLPLILKPRS</sequence>
<gene>
    <name evidence="1" type="ORF">MRB53_023570</name>
</gene>
<protein>
    <submittedName>
        <fullName evidence="1">Uncharacterized protein</fullName>
    </submittedName>
</protein>
<keyword evidence="2" id="KW-1185">Reference proteome</keyword>
<accession>A0ACC2LA62</accession>
<name>A0ACC2LA62_PERAE</name>
<proteinExistence type="predicted"/>
<dbReference type="EMBL" id="CM056815">
    <property type="protein sequence ID" value="KAJ8630247.1"/>
    <property type="molecule type" value="Genomic_DNA"/>
</dbReference>
<dbReference type="Proteomes" id="UP001234297">
    <property type="component" value="Chromosome 7"/>
</dbReference>
<reference evidence="1 2" key="1">
    <citation type="journal article" date="2022" name="Hortic Res">
        <title>A haplotype resolved chromosomal level avocado genome allows analysis of novel avocado genes.</title>
        <authorList>
            <person name="Nath O."/>
            <person name="Fletcher S.J."/>
            <person name="Hayward A."/>
            <person name="Shaw L.M."/>
            <person name="Masouleh A.K."/>
            <person name="Furtado A."/>
            <person name="Henry R.J."/>
            <person name="Mitter N."/>
        </authorList>
    </citation>
    <scope>NUCLEOTIDE SEQUENCE [LARGE SCALE GENOMIC DNA]</scope>
    <source>
        <strain evidence="2">cv. Hass</strain>
    </source>
</reference>